<organism evidence="2 3">
    <name type="scientific">Biomphalaria glabrata</name>
    <name type="common">Bloodfluke planorb</name>
    <name type="synonym">Freshwater snail</name>
    <dbReference type="NCBI Taxonomy" id="6526"/>
    <lineage>
        <taxon>Eukaryota</taxon>
        <taxon>Metazoa</taxon>
        <taxon>Spiralia</taxon>
        <taxon>Lophotrochozoa</taxon>
        <taxon>Mollusca</taxon>
        <taxon>Gastropoda</taxon>
        <taxon>Heterobranchia</taxon>
        <taxon>Euthyneura</taxon>
        <taxon>Panpulmonata</taxon>
        <taxon>Hygrophila</taxon>
        <taxon>Lymnaeoidea</taxon>
        <taxon>Planorbidae</taxon>
        <taxon>Biomphalaria</taxon>
    </lineage>
</organism>
<dbReference type="AlphaFoldDB" id="A0A2C9L082"/>
<dbReference type="Proteomes" id="UP000076420">
    <property type="component" value="Unassembled WGS sequence"/>
</dbReference>
<feature type="region of interest" description="Disordered" evidence="1">
    <location>
        <begin position="52"/>
        <end position="76"/>
    </location>
</feature>
<protein>
    <submittedName>
        <fullName evidence="2">Uncharacterized protein</fullName>
    </submittedName>
</protein>
<dbReference type="EnsemblMetazoa" id="BGLB025496-RA">
    <property type="protein sequence ID" value="BGLB025496-PA"/>
    <property type="gene ID" value="BGLB025496"/>
</dbReference>
<proteinExistence type="predicted"/>
<feature type="compositionally biased region" description="Acidic residues" evidence="1">
    <location>
        <begin position="8"/>
        <end position="19"/>
    </location>
</feature>
<evidence type="ECO:0000256" key="1">
    <source>
        <dbReference type="SAM" id="MobiDB-lite"/>
    </source>
</evidence>
<dbReference type="KEGG" id="bgt:106079327"/>
<reference evidence="2" key="1">
    <citation type="submission" date="2020-05" db="UniProtKB">
        <authorList>
            <consortium name="EnsemblMetazoa"/>
        </authorList>
    </citation>
    <scope>IDENTIFICATION</scope>
    <source>
        <strain evidence="2">BB02</strain>
    </source>
</reference>
<gene>
    <name evidence="2" type="primary">106079327</name>
</gene>
<evidence type="ECO:0000313" key="2">
    <source>
        <dbReference type="EnsemblMetazoa" id="BGLB025496-PA"/>
    </source>
</evidence>
<feature type="region of interest" description="Disordered" evidence="1">
    <location>
        <begin position="1"/>
        <end position="20"/>
    </location>
</feature>
<dbReference type="VEuPathDB" id="VectorBase:BGLAX_032489"/>
<sequence length="134" mass="15807">MEFMPAEEYSDEDSADGFFDEDHYSENCNLKYKYQVEKQNEININVLSTEVKPKCSKPHPQTTRHNGQQQNDKNKINNKIFLEDSEVPTNLLHLNSNHNTGPDLNQKQAIWKRYNFEKIICVYSFLFNNNVFTI</sequence>
<name>A0A2C9L082_BIOGL</name>
<dbReference type="VEuPathDB" id="VectorBase:BGLB025496"/>
<accession>A0A2C9L082</accession>
<evidence type="ECO:0000313" key="3">
    <source>
        <dbReference type="Proteomes" id="UP000076420"/>
    </source>
</evidence>